<feature type="compositionally biased region" description="Basic residues" evidence="1">
    <location>
        <begin position="114"/>
        <end position="123"/>
    </location>
</feature>
<feature type="region of interest" description="Disordered" evidence="1">
    <location>
        <begin position="21"/>
        <end position="54"/>
    </location>
</feature>
<reference evidence="2" key="1">
    <citation type="submission" date="2023-03" db="EMBL/GenBank/DDBJ databases">
        <title>Massive genome expansion in bonnet fungi (Mycena s.s.) driven by repeated elements and novel gene families across ecological guilds.</title>
        <authorList>
            <consortium name="Lawrence Berkeley National Laboratory"/>
            <person name="Harder C.B."/>
            <person name="Miyauchi S."/>
            <person name="Viragh M."/>
            <person name="Kuo A."/>
            <person name="Thoen E."/>
            <person name="Andreopoulos B."/>
            <person name="Lu D."/>
            <person name="Skrede I."/>
            <person name="Drula E."/>
            <person name="Henrissat B."/>
            <person name="Morin E."/>
            <person name="Kohler A."/>
            <person name="Barry K."/>
            <person name="LaButti K."/>
            <person name="Morin E."/>
            <person name="Salamov A."/>
            <person name="Lipzen A."/>
            <person name="Mereny Z."/>
            <person name="Hegedus B."/>
            <person name="Baldrian P."/>
            <person name="Stursova M."/>
            <person name="Weitz H."/>
            <person name="Taylor A."/>
            <person name="Grigoriev I.V."/>
            <person name="Nagy L.G."/>
            <person name="Martin F."/>
            <person name="Kauserud H."/>
        </authorList>
    </citation>
    <scope>NUCLEOTIDE SEQUENCE</scope>
    <source>
        <strain evidence="2">CBHHK188m</strain>
    </source>
</reference>
<protein>
    <submittedName>
        <fullName evidence="2">Uncharacterized protein</fullName>
    </submittedName>
</protein>
<sequence length="273" mass="29819">MKAGLEMVALDESDQLKANAIAEGKEMAEDVAKPNPSEKDDHTGADLSSAGDYHDPGNHLLCALNWGSIIRTREAHRGPRSILNGLRHFEESKHRKTREESHKRSRSSGDKRGTGRGKRRRTRSQSTSAVANVGARGRRMASGSGLRQTEEAGSSGLGREQRTRVWTGDDIVESDRSDPSSPSSFSSLFASPVSESSSWTSPCIPGRSGYPLPLGPEYYDVDSPFLSHLPPQMPTSYSPGYAYPPPPGPEYYDVDSPFLPHLPPQMPTSYSYS</sequence>
<organism evidence="2 3">
    <name type="scientific">Mycena maculata</name>
    <dbReference type="NCBI Taxonomy" id="230809"/>
    <lineage>
        <taxon>Eukaryota</taxon>
        <taxon>Fungi</taxon>
        <taxon>Dikarya</taxon>
        <taxon>Basidiomycota</taxon>
        <taxon>Agaricomycotina</taxon>
        <taxon>Agaricomycetes</taxon>
        <taxon>Agaricomycetidae</taxon>
        <taxon>Agaricales</taxon>
        <taxon>Marasmiineae</taxon>
        <taxon>Mycenaceae</taxon>
        <taxon>Mycena</taxon>
    </lineage>
</organism>
<dbReference type="Proteomes" id="UP001215280">
    <property type="component" value="Unassembled WGS sequence"/>
</dbReference>
<feature type="compositionally biased region" description="Basic and acidic residues" evidence="1">
    <location>
        <begin position="87"/>
        <end position="113"/>
    </location>
</feature>
<keyword evidence="3" id="KW-1185">Reference proteome</keyword>
<comment type="caution">
    <text evidence="2">The sequence shown here is derived from an EMBL/GenBank/DDBJ whole genome shotgun (WGS) entry which is preliminary data.</text>
</comment>
<feature type="non-terminal residue" evidence="2">
    <location>
        <position position="273"/>
    </location>
</feature>
<feature type="compositionally biased region" description="Low complexity" evidence="1">
    <location>
        <begin position="179"/>
        <end position="201"/>
    </location>
</feature>
<dbReference type="EMBL" id="JARJLG010000080">
    <property type="protein sequence ID" value="KAJ7750990.1"/>
    <property type="molecule type" value="Genomic_DNA"/>
</dbReference>
<accession>A0AAD7IUW7</accession>
<name>A0AAD7IUW7_9AGAR</name>
<feature type="compositionally biased region" description="Basic and acidic residues" evidence="1">
    <location>
        <begin position="23"/>
        <end position="44"/>
    </location>
</feature>
<evidence type="ECO:0000256" key="1">
    <source>
        <dbReference type="SAM" id="MobiDB-lite"/>
    </source>
</evidence>
<feature type="region of interest" description="Disordered" evidence="1">
    <location>
        <begin position="84"/>
        <end position="206"/>
    </location>
</feature>
<evidence type="ECO:0000313" key="3">
    <source>
        <dbReference type="Proteomes" id="UP001215280"/>
    </source>
</evidence>
<feature type="region of interest" description="Disordered" evidence="1">
    <location>
        <begin position="236"/>
        <end position="258"/>
    </location>
</feature>
<gene>
    <name evidence="2" type="ORF">DFH07DRAFT_922481</name>
</gene>
<evidence type="ECO:0000313" key="2">
    <source>
        <dbReference type="EMBL" id="KAJ7750990.1"/>
    </source>
</evidence>
<proteinExistence type="predicted"/>
<dbReference type="AlphaFoldDB" id="A0AAD7IUW7"/>